<feature type="non-terminal residue" evidence="1">
    <location>
        <position position="1"/>
    </location>
</feature>
<gene>
    <name evidence="1" type="ORF">OTI717_LOCUS20715</name>
</gene>
<reference evidence="1" key="1">
    <citation type="submission" date="2021-02" db="EMBL/GenBank/DDBJ databases">
        <authorList>
            <person name="Nowell W R."/>
        </authorList>
    </citation>
    <scope>NUCLEOTIDE SEQUENCE</scope>
</reference>
<dbReference type="EMBL" id="CAJOAX010003236">
    <property type="protein sequence ID" value="CAF3843260.1"/>
    <property type="molecule type" value="Genomic_DNA"/>
</dbReference>
<accession>A0A819E269</accession>
<protein>
    <submittedName>
        <fullName evidence="1">Uncharacterized protein</fullName>
    </submittedName>
</protein>
<name>A0A819E269_9BILA</name>
<comment type="caution">
    <text evidence="1">The sequence shown here is derived from an EMBL/GenBank/DDBJ whole genome shotgun (WGS) entry which is preliminary data.</text>
</comment>
<sequence>NNKHCTDDNPSNATCLQRFEIAIEIGIFLVEFLNESVRQK</sequence>
<organism evidence="1 2">
    <name type="scientific">Rotaria sordida</name>
    <dbReference type="NCBI Taxonomy" id="392033"/>
    <lineage>
        <taxon>Eukaryota</taxon>
        <taxon>Metazoa</taxon>
        <taxon>Spiralia</taxon>
        <taxon>Gnathifera</taxon>
        <taxon>Rotifera</taxon>
        <taxon>Eurotatoria</taxon>
        <taxon>Bdelloidea</taxon>
        <taxon>Philodinida</taxon>
        <taxon>Philodinidae</taxon>
        <taxon>Rotaria</taxon>
    </lineage>
</organism>
<evidence type="ECO:0000313" key="1">
    <source>
        <dbReference type="EMBL" id="CAF3843260.1"/>
    </source>
</evidence>
<dbReference type="AlphaFoldDB" id="A0A819E269"/>
<proteinExistence type="predicted"/>
<dbReference type="Proteomes" id="UP000663823">
    <property type="component" value="Unassembled WGS sequence"/>
</dbReference>
<evidence type="ECO:0000313" key="2">
    <source>
        <dbReference type="Proteomes" id="UP000663823"/>
    </source>
</evidence>